<dbReference type="SUPFAM" id="SSF160935">
    <property type="entry name" value="VPA0735-like"/>
    <property type="match status" value="1"/>
</dbReference>
<comment type="caution">
    <text evidence="3">The sequence shown here is derived from an EMBL/GenBank/DDBJ whole genome shotgun (WGS) entry which is preliminary data.</text>
</comment>
<organism evidence="3 4">
    <name type="scientific">Algivirga pacifica</name>
    <dbReference type="NCBI Taxonomy" id="1162670"/>
    <lineage>
        <taxon>Bacteria</taxon>
        <taxon>Pseudomonadati</taxon>
        <taxon>Bacteroidota</taxon>
        <taxon>Cytophagia</taxon>
        <taxon>Cytophagales</taxon>
        <taxon>Flammeovirgaceae</taxon>
        <taxon>Algivirga</taxon>
    </lineage>
</organism>
<dbReference type="PANTHER" id="PTHR36509">
    <property type="entry name" value="BLL3101 PROTEIN"/>
    <property type="match status" value="1"/>
</dbReference>
<dbReference type="Pfam" id="PF06863">
    <property type="entry name" value="DUF1254"/>
    <property type="match status" value="1"/>
</dbReference>
<accession>A0ABP9D3U2</accession>
<dbReference type="PROSITE" id="PS51257">
    <property type="entry name" value="PROKAR_LIPOPROTEIN"/>
    <property type="match status" value="1"/>
</dbReference>
<feature type="domain" description="DUF1214" evidence="1">
    <location>
        <begin position="267"/>
        <end position="348"/>
    </location>
</feature>
<evidence type="ECO:0000313" key="4">
    <source>
        <dbReference type="Proteomes" id="UP001500298"/>
    </source>
</evidence>
<sequence length="366" mass="41087">MKKVFFILSLWLTVISCQSSKKETSIKIEQSVTPLEKVTTDQAFFNAEGREVTPETYPTDETSRQMLKVQTAVGVNEFLHKRELTPTDEQPVVRMNRDTYYSTAVVDVSEGASVTIPEVPEGKYVSVQSVTEDHRIQAMKYGPGTFDLATHVGTHLYLVIRLDATLTEEEVKEIQDQMSIQANADKKFEASPVNEESFTKVEEELKAKQPGIVKRDGPRALEGMFTDPNDASNELFTEEKYQVGAAIGWGGAQMKDNIYEVSGNYATDSCYQLTFEDPGNEAFWSITVYDKNGFMFSDLANYSSNTAQANEDGTYTISFGCGDDAPNNLAIENPTNYFNIAIRHYKPSSKVMEEDYRLLPMMKSIK</sequence>
<dbReference type="EMBL" id="BAABJX010000015">
    <property type="protein sequence ID" value="GAA4825306.1"/>
    <property type="molecule type" value="Genomic_DNA"/>
</dbReference>
<keyword evidence="4" id="KW-1185">Reference proteome</keyword>
<gene>
    <name evidence="3" type="ORF">GCM10023331_07180</name>
</gene>
<protein>
    <submittedName>
        <fullName evidence="3">DUF1254 domain-containing protein</fullName>
    </submittedName>
</protein>
<dbReference type="RefSeq" id="WP_345369265.1">
    <property type="nucleotide sequence ID" value="NZ_BAABJX010000015.1"/>
</dbReference>
<name>A0ABP9D3U2_9BACT</name>
<evidence type="ECO:0000313" key="3">
    <source>
        <dbReference type="EMBL" id="GAA4825306.1"/>
    </source>
</evidence>
<dbReference type="InterPro" id="IPR010621">
    <property type="entry name" value="DUF1214"/>
</dbReference>
<dbReference type="Proteomes" id="UP001500298">
    <property type="component" value="Unassembled WGS sequence"/>
</dbReference>
<evidence type="ECO:0000259" key="2">
    <source>
        <dbReference type="Pfam" id="PF06863"/>
    </source>
</evidence>
<dbReference type="PANTHER" id="PTHR36509:SF3">
    <property type="entry name" value="SIGNAL PEPTIDE PROTEIN"/>
    <property type="match status" value="1"/>
</dbReference>
<reference evidence="4" key="1">
    <citation type="journal article" date="2019" name="Int. J. Syst. Evol. Microbiol.">
        <title>The Global Catalogue of Microorganisms (GCM) 10K type strain sequencing project: providing services to taxonomists for standard genome sequencing and annotation.</title>
        <authorList>
            <consortium name="The Broad Institute Genomics Platform"/>
            <consortium name="The Broad Institute Genome Sequencing Center for Infectious Disease"/>
            <person name="Wu L."/>
            <person name="Ma J."/>
        </authorList>
    </citation>
    <scope>NUCLEOTIDE SEQUENCE [LARGE SCALE GENOMIC DNA]</scope>
    <source>
        <strain evidence="4">JCM 18326</strain>
    </source>
</reference>
<feature type="domain" description="DUF1254" evidence="2">
    <location>
        <begin position="75"/>
        <end position="129"/>
    </location>
</feature>
<dbReference type="InterPro" id="IPR010679">
    <property type="entry name" value="DUF1254"/>
</dbReference>
<evidence type="ECO:0000259" key="1">
    <source>
        <dbReference type="Pfam" id="PF06742"/>
    </source>
</evidence>
<proteinExistence type="predicted"/>
<dbReference type="Gene3D" id="2.60.120.1600">
    <property type="match status" value="1"/>
</dbReference>
<dbReference type="Pfam" id="PF06742">
    <property type="entry name" value="DUF1214"/>
    <property type="match status" value="1"/>
</dbReference>